<reference evidence="7" key="1">
    <citation type="submission" date="2018-05" db="EMBL/GenBank/DDBJ databases">
        <authorList>
            <person name="Lanie J.A."/>
            <person name="Ng W.-L."/>
            <person name="Kazmierczak K.M."/>
            <person name="Andrzejewski T.M."/>
            <person name="Davidsen T.M."/>
            <person name="Wayne K.J."/>
            <person name="Tettelin H."/>
            <person name="Glass J.I."/>
            <person name="Rusch D."/>
            <person name="Podicherti R."/>
            <person name="Tsui H.-C.T."/>
            <person name="Winkler M.E."/>
        </authorList>
    </citation>
    <scope>NUCLEOTIDE SEQUENCE</scope>
</reference>
<dbReference type="InterPro" id="IPR004099">
    <property type="entry name" value="Pyr_nucl-diS_OxRdtase_dimer"/>
</dbReference>
<evidence type="ECO:0000256" key="4">
    <source>
        <dbReference type="ARBA" id="ARBA00022827"/>
    </source>
</evidence>
<gene>
    <name evidence="7" type="ORF">METZ01_LOCUS325689</name>
</gene>
<keyword evidence="4" id="KW-0274">FAD</keyword>
<keyword evidence="5" id="KW-0560">Oxidoreductase</keyword>
<evidence type="ECO:0000256" key="1">
    <source>
        <dbReference type="ARBA" id="ARBA00001974"/>
    </source>
</evidence>
<dbReference type="Gene3D" id="3.50.50.60">
    <property type="entry name" value="FAD/NAD(P)-binding domain"/>
    <property type="match status" value="1"/>
</dbReference>
<dbReference type="InterPro" id="IPR016156">
    <property type="entry name" value="FAD/NAD-linked_Rdtase_dimer_sf"/>
</dbReference>
<dbReference type="EMBL" id="UINC01107453">
    <property type="protein sequence ID" value="SVC72835.1"/>
    <property type="molecule type" value="Genomic_DNA"/>
</dbReference>
<dbReference type="AlphaFoldDB" id="A0A382PJK2"/>
<evidence type="ECO:0000256" key="2">
    <source>
        <dbReference type="ARBA" id="ARBA00007532"/>
    </source>
</evidence>
<keyword evidence="3" id="KW-0285">Flavoprotein</keyword>
<dbReference type="Pfam" id="PF02852">
    <property type="entry name" value="Pyr_redox_dim"/>
    <property type="match status" value="1"/>
</dbReference>
<sequence length="181" mass="20053">MQTTNSKVFACGDVATAHKFTHVADAQARIVIKNALFFGRARSSELVVPWCTHTSPEIAHVGLYEQDALDLGYKVDTLTVPFSEVDRALLEGEEDGFLRVHLKKGSDRILGATMVAAHAGDMIGELCLAITARVGLAKIAATIHPYPTQAEIIKKAADKWRRTKLTPNIKQLFEFWFRIFS</sequence>
<dbReference type="GO" id="GO:0003955">
    <property type="term" value="F:NAD(P)H dehydrogenase (quinone) activity"/>
    <property type="evidence" value="ECO:0007669"/>
    <property type="project" value="TreeGrafter"/>
</dbReference>
<accession>A0A382PJK2</accession>
<dbReference type="PANTHER" id="PTHR43014:SF2">
    <property type="entry name" value="MERCURIC REDUCTASE"/>
    <property type="match status" value="1"/>
</dbReference>
<organism evidence="7">
    <name type="scientific">marine metagenome</name>
    <dbReference type="NCBI Taxonomy" id="408172"/>
    <lineage>
        <taxon>unclassified sequences</taxon>
        <taxon>metagenomes</taxon>
        <taxon>ecological metagenomes</taxon>
    </lineage>
</organism>
<dbReference type="PANTHER" id="PTHR43014">
    <property type="entry name" value="MERCURIC REDUCTASE"/>
    <property type="match status" value="1"/>
</dbReference>
<evidence type="ECO:0000259" key="6">
    <source>
        <dbReference type="Pfam" id="PF02852"/>
    </source>
</evidence>
<dbReference type="PRINTS" id="PR00411">
    <property type="entry name" value="PNDRDTASEI"/>
</dbReference>
<evidence type="ECO:0000313" key="7">
    <source>
        <dbReference type="EMBL" id="SVC72835.1"/>
    </source>
</evidence>
<dbReference type="FunFam" id="3.30.390.30:FF:000001">
    <property type="entry name" value="Dihydrolipoyl dehydrogenase"/>
    <property type="match status" value="1"/>
</dbReference>
<protein>
    <recommendedName>
        <fullName evidence="6">Pyridine nucleotide-disulphide oxidoreductase dimerisation domain-containing protein</fullName>
    </recommendedName>
</protein>
<comment type="cofactor">
    <cofactor evidence="1">
        <name>FAD</name>
        <dbReference type="ChEBI" id="CHEBI:57692"/>
    </cofactor>
</comment>
<evidence type="ECO:0000256" key="5">
    <source>
        <dbReference type="ARBA" id="ARBA00023002"/>
    </source>
</evidence>
<name>A0A382PJK2_9ZZZZ</name>
<dbReference type="GO" id="GO:0050660">
    <property type="term" value="F:flavin adenine dinucleotide binding"/>
    <property type="evidence" value="ECO:0007669"/>
    <property type="project" value="TreeGrafter"/>
</dbReference>
<dbReference type="SUPFAM" id="SSF55424">
    <property type="entry name" value="FAD/NAD-linked reductases, dimerisation (C-terminal) domain"/>
    <property type="match status" value="1"/>
</dbReference>
<dbReference type="Gene3D" id="3.30.390.30">
    <property type="match status" value="1"/>
</dbReference>
<dbReference type="SUPFAM" id="SSF51905">
    <property type="entry name" value="FAD/NAD(P)-binding domain"/>
    <property type="match status" value="1"/>
</dbReference>
<comment type="similarity">
    <text evidence="2">Belongs to the class-I pyridine nucleotide-disulfide oxidoreductase family.</text>
</comment>
<evidence type="ECO:0000256" key="3">
    <source>
        <dbReference type="ARBA" id="ARBA00022630"/>
    </source>
</evidence>
<feature type="domain" description="Pyridine nucleotide-disulphide oxidoreductase dimerisation" evidence="6">
    <location>
        <begin position="48"/>
        <end position="157"/>
    </location>
</feature>
<dbReference type="InterPro" id="IPR036188">
    <property type="entry name" value="FAD/NAD-bd_sf"/>
</dbReference>
<proteinExistence type="inferred from homology"/>